<evidence type="ECO:0000313" key="2">
    <source>
        <dbReference type="EMBL" id="MBN3106524.1"/>
    </source>
</evidence>
<dbReference type="EMBL" id="CP065031">
    <property type="protein sequence ID" value="QPK23431.1"/>
    <property type="molecule type" value="Genomic_DNA"/>
</dbReference>
<evidence type="ECO:0000313" key="5">
    <source>
        <dbReference type="Proteomes" id="UP000762586"/>
    </source>
</evidence>
<organism evidence="3 4">
    <name type="scientific">Pectobacterium brasiliense</name>
    <dbReference type="NCBI Taxonomy" id="180957"/>
    <lineage>
        <taxon>Bacteria</taxon>
        <taxon>Pseudomonadati</taxon>
        <taxon>Pseudomonadota</taxon>
        <taxon>Gammaproteobacteria</taxon>
        <taxon>Enterobacterales</taxon>
        <taxon>Pectobacteriaceae</taxon>
        <taxon>Pectobacterium</taxon>
    </lineage>
</organism>
<evidence type="ECO:0000256" key="1">
    <source>
        <dbReference type="SAM" id="MobiDB-lite"/>
    </source>
</evidence>
<feature type="region of interest" description="Disordered" evidence="1">
    <location>
        <begin position="334"/>
        <end position="400"/>
    </location>
</feature>
<reference evidence="3 4" key="2">
    <citation type="submission" date="2020-11" db="EMBL/GenBank/DDBJ databases">
        <title>Complete genome sequence of Pectobacterium brasiliense strain F126.</title>
        <authorList>
            <person name="Miroshnikov K."/>
            <person name="Vo T.N.H."/>
            <person name="Khodykina M.V."/>
            <person name="Kabanova A.P."/>
            <person name="Shneider M."/>
            <person name="Korzhenkov A."/>
            <person name="Toschakov S.V."/>
            <person name="Miroshnikov K.A."/>
            <person name="Ignatov A.N."/>
            <person name="Mikhailova Y.V."/>
            <person name="Shelenkov A."/>
            <person name="Yanushevich Y.G."/>
            <person name="Evseev P.V."/>
        </authorList>
    </citation>
    <scope>NUCLEOTIDE SEQUENCE [LARGE SCALE GENOMIC DNA]</scope>
    <source>
        <strain evidence="3 4">F126</strain>
    </source>
</reference>
<keyword evidence="5" id="KW-1185">Reference proteome</keyword>
<evidence type="ECO:0000313" key="3">
    <source>
        <dbReference type="EMBL" id="QPK23431.1"/>
    </source>
</evidence>
<reference evidence="2 5" key="1">
    <citation type="submission" date="2020-07" db="EMBL/GenBank/DDBJ databases">
        <title>A pangenomic view of the genus Pectobacterium provides insights into genome organization, phylogeny, and virulence.</title>
        <authorList>
            <person name="Jonkheer E."/>
            <person name="Brankovics B."/>
            <person name="Houwers I."/>
            <person name="Van Der Wolf J."/>
            <person name="Bonants P."/>
            <person name="Vreeburg R."/>
            <person name="Bollema R."/>
            <person name="De Haan J."/>
            <person name="Berke L."/>
            <person name="De Ridder D."/>
            <person name="Smit S."/>
            <person name="Van Der Lee T.A.J."/>
        </authorList>
    </citation>
    <scope>NUCLEOTIDE SEQUENCE [LARGE SCALE GENOMIC DNA]</scope>
    <source>
        <strain evidence="2 5">NAK:384</strain>
    </source>
</reference>
<dbReference type="InterPro" id="IPR016913">
    <property type="entry name" value="UCP029215"/>
</dbReference>
<dbReference type="Proteomes" id="UP000269351">
    <property type="component" value="Chromosome"/>
</dbReference>
<sequence>MRITIRDRVAFPVPSQREITPEGYLKVPGRVARVGIQQYLASELGLTDRPPGQLVNVYRPPEEVFKPSSLASYDNMDVTIDHPDDLVDSTTFKEVTAGHAISSGRQDGDYVVVDLLIKDQQAIDEIDAGKAELSAGYTSEYDETPGTAPDGTPYEFIQRDIKINHIALCDQARAGRKARLFDAKPTGENPMPFIVVLDAGTRATVAEEATAQLLQTSFDSLKKRVKDAEEEKEKAEAAKDQTEEELEKEKAKSDAKDEEIEKLKEKTSEDSISKLIAEVVSVRDSAAKIAGEKFSCDSLDPLQIKRAALDAAGINCRKHGSWDKAPDAYVTAYFDAEEERRENDDDDDEDDENKGKTSTDSLSGFSRDMAKVKTGDAQTQRDSSRQAFMDKRYGKTQGDK</sequence>
<dbReference type="EMBL" id="JACGET010000011">
    <property type="protein sequence ID" value="MBN3106524.1"/>
    <property type="molecule type" value="Genomic_DNA"/>
</dbReference>
<feature type="region of interest" description="Disordered" evidence="1">
    <location>
        <begin position="232"/>
        <end position="267"/>
    </location>
</feature>
<feature type="compositionally biased region" description="Basic and acidic residues" evidence="1">
    <location>
        <begin position="382"/>
        <end position="400"/>
    </location>
</feature>
<protein>
    <submittedName>
        <fullName evidence="3">DUF2213 domain-containing protein</fullName>
    </submittedName>
</protein>
<dbReference type="AlphaFoldDB" id="A0A433NJD0"/>
<evidence type="ECO:0000313" key="4">
    <source>
        <dbReference type="Proteomes" id="UP000269351"/>
    </source>
</evidence>
<dbReference type="Proteomes" id="UP000762586">
    <property type="component" value="Unassembled WGS sequence"/>
</dbReference>
<accession>A0A433NJD0</accession>
<dbReference type="RefSeq" id="WP_119870666.1">
    <property type="nucleotide sequence ID" value="NZ_CP059955.1"/>
</dbReference>
<dbReference type="PIRSF" id="PIRSF029215">
    <property type="entry name" value="UCP029215"/>
    <property type="match status" value="1"/>
</dbReference>
<dbReference type="Pfam" id="PF09979">
    <property type="entry name" value="DUF2213"/>
    <property type="match status" value="1"/>
</dbReference>
<proteinExistence type="predicted"/>
<gene>
    <name evidence="3" type="ORF">F126LOC_017610</name>
    <name evidence="2" type="ORF">H4F48_10625</name>
</gene>
<name>A0A433NJD0_9GAMM</name>